<dbReference type="InterPro" id="IPR009003">
    <property type="entry name" value="Peptidase_S1_PA"/>
</dbReference>
<evidence type="ECO:0000313" key="6">
    <source>
        <dbReference type="EMBL" id="JAS75362.1"/>
    </source>
</evidence>
<dbReference type="InterPro" id="IPR001254">
    <property type="entry name" value="Trypsin_dom"/>
</dbReference>
<dbReference type="EMBL" id="GECU01032344">
    <property type="protein sequence ID" value="JAS75362.1"/>
    <property type="molecule type" value="Transcribed_RNA"/>
</dbReference>
<dbReference type="GO" id="GO:0006508">
    <property type="term" value="P:proteolysis"/>
    <property type="evidence" value="ECO:0007669"/>
    <property type="project" value="UniProtKB-KW"/>
</dbReference>
<evidence type="ECO:0000256" key="4">
    <source>
        <dbReference type="ARBA" id="ARBA00023157"/>
    </source>
</evidence>
<dbReference type="PANTHER" id="PTHR24276:SF98">
    <property type="entry name" value="FI18310P1-RELATED"/>
    <property type="match status" value="1"/>
</dbReference>
<sequence>LRLTAISLQLQLCFISYRMLVILTATFILSLGAVLGKPLDSHKDNLDIINGNFTTIKKHPINVAFLIENNLWGAGVILNKNWILTTAFNCFWVDTTFISIRVGSSNWTQGGTVFQAEKCILHPQYKGAWDYNIALLKISGSIPLSKKNKVAKAAKLPKNSIDSYNNETFQVSGWGVGSSSYQMETQLQTADQTIWSNVSCNTVYNMSSTSFCAFNANGGPCVFDFGAPLNKNKQVLGIYQGSQNCTNPKLYPALYTDVYQFNSWITTTIQNNGGSLDEDEDEYVDDTHF</sequence>
<accession>A0A1B6HL13</accession>
<protein>
    <recommendedName>
        <fullName evidence="5">Peptidase S1 domain-containing protein</fullName>
    </recommendedName>
</protein>
<feature type="non-terminal residue" evidence="6">
    <location>
        <position position="1"/>
    </location>
</feature>
<dbReference type="PROSITE" id="PS50240">
    <property type="entry name" value="TRYPSIN_DOM"/>
    <property type="match status" value="1"/>
</dbReference>
<keyword evidence="2" id="KW-0378">Hydrolase</keyword>
<dbReference type="Gene3D" id="2.40.10.10">
    <property type="entry name" value="Trypsin-like serine proteases"/>
    <property type="match status" value="1"/>
</dbReference>
<dbReference type="PANTHER" id="PTHR24276">
    <property type="entry name" value="POLYSERASE-RELATED"/>
    <property type="match status" value="1"/>
</dbReference>
<feature type="domain" description="Peptidase S1" evidence="5">
    <location>
        <begin position="48"/>
        <end position="270"/>
    </location>
</feature>
<keyword evidence="4" id="KW-1015">Disulfide bond</keyword>
<reference evidence="6" key="1">
    <citation type="submission" date="2015-11" db="EMBL/GenBank/DDBJ databases">
        <title>De novo transcriptome assembly of four potential Pierce s Disease insect vectors from Arizona vineyards.</title>
        <authorList>
            <person name="Tassone E.E."/>
        </authorList>
    </citation>
    <scope>NUCLEOTIDE SEQUENCE</scope>
</reference>
<evidence type="ECO:0000256" key="3">
    <source>
        <dbReference type="ARBA" id="ARBA00022825"/>
    </source>
</evidence>
<gene>
    <name evidence="6" type="ORF">g.22575</name>
</gene>
<dbReference type="GO" id="GO:0004252">
    <property type="term" value="F:serine-type endopeptidase activity"/>
    <property type="evidence" value="ECO:0007669"/>
    <property type="project" value="InterPro"/>
</dbReference>
<dbReference type="AlphaFoldDB" id="A0A1B6HL13"/>
<name>A0A1B6HL13_9HEMI</name>
<keyword evidence="1" id="KW-0645">Protease</keyword>
<dbReference type="SUPFAM" id="SSF50494">
    <property type="entry name" value="Trypsin-like serine proteases"/>
    <property type="match status" value="1"/>
</dbReference>
<dbReference type="SMART" id="SM00020">
    <property type="entry name" value="Tryp_SPc"/>
    <property type="match status" value="1"/>
</dbReference>
<evidence type="ECO:0000256" key="2">
    <source>
        <dbReference type="ARBA" id="ARBA00022801"/>
    </source>
</evidence>
<dbReference type="InterPro" id="IPR043504">
    <property type="entry name" value="Peptidase_S1_PA_chymotrypsin"/>
</dbReference>
<evidence type="ECO:0000259" key="5">
    <source>
        <dbReference type="PROSITE" id="PS50240"/>
    </source>
</evidence>
<evidence type="ECO:0000256" key="1">
    <source>
        <dbReference type="ARBA" id="ARBA00022670"/>
    </source>
</evidence>
<keyword evidence="3" id="KW-0720">Serine protease</keyword>
<dbReference type="InterPro" id="IPR050430">
    <property type="entry name" value="Peptidase_S1"/>
</dbReference>
<dbReference type="Pfam" id="PF00089">
    <property type="entry name" value="Trypsin"/>
    <property type="match status" value="1"/>
</dbReference>
<proteinExistence type="predicted"/>
<organism evidence="6">
    <name type="scientific">Homalodisca liturata</name>
    <dbReference type="NCBI Taxonomy" id="320908"/>
    <lineage>
        <taxon>Eukaryota</taxon>
        <taxon>Metazoa</taxon>
        <taxon>Ecdysozoa</taxon>
        <taxon>Arthropoda</taxon>
        <taxon>Hexapoda</taxon>
        <taxon>Insecta</taxon>
        <taxon>Pterygota</taxon>
        <taxon>Neoptera</taxon>
        <taxon>Paraneoptera</taxon>
        <taxon>Hemiptera</taxon>
        <taxon>Auchenorrhyncha</taxon>
        <taxon>Membracoidea</taxon>
        <taxon>Cicadellidae</taxon>
        <taxon>Cicadellinae</taxon>
        <taxon>Proconiini</taxon>
        <taxon>Homalodisca</taxon>
    </lineage>
</organism>